<feature type="transmembrane region" description="Helical" evidence="7">
    <location>
        <begin position="146"/>
        <end position="167"/>
    </location>
</feature>
<dbReference type="InterPro" id="IPR001851">
    <property type="entry name" value="ABC_transp_permease"/>
</dbReference>
<keyword evidence="3 7" id="KW-0812">Transmembrane</keyword>
<proteinExistence type="predicted"/>
<keyword evidence="2" id="KW-1003">Cell membrane</keyword>
<feature type="transmembrane region" description="Helical" evidence="7">
    <location>
        <begin position="268"/>
        <end position="286"/>
    </location>
</feature>
<evidence type="ECO:0000256" key="3">
    <source>
        <dbReference type="ARBA" id="ARBA00022692"/>
    </source>
</evidence>
<protein>
    <submittedName>
        <fullName evidence="8">ABC transporter permease</fullName>
    </submittedName>
</protein>
<evidence type="ECO:0000313" key="9">
    <source>
        <dbReference type="Proteomes" id="UP000306985"/>
    </source>
</evidence>
<feature type="transmembrane region" description="Helical" evidence="7">
    <location>
        <begin position="93"/>
        <end position="111"/>
    </location>
</feature>
<evidence type="ECO:0000256" key="4">
    <source>
        <dbReference type="ARBA" id="ARBA00022989"/>
    </source>
</evidence>
<feature type="transmembrane region" description="Helical" evidence="7">
    <location>
        <begin position="298"/>
        <end position="331"/>
    </location>
</feature>
<feature type="transmembrane region" description="Helical" evidence="7">
    <location>
        <begin position="68"/>
        <end position="87"/>
    </location>
</feature>
<dbReference type="GO" id="GO:0022857">
    <property type="term" value="F:transmembrane transporter activity"/>
    <property type="evidence" value="ECO:0007669"/>
    <property type="project" value="InterPro"/>
</dbReference>
<dbReference type="GO" id="GO:0005886">
    <property type="term" value="C:plasma membrane"/>
    <property type="evidence" value="ECO:0007669"/>
    <property type="project" value="UniProtKB-SubCell"/>
</dbReference>
<comment type="caution">
    <text evidence="8">The sequence shown here is derived from an EMBL/GenBank/DDBJ whole genome shotgun (WGS) entry which is preliminary data.</text>
</comment>
<feature type="transmembrane region" description="Helical" evidence="7">
    <location>
        <begin position="40"/>
        <end position="61"/>
    </location>
</feature>
<dbReference type="AlphaFoldDB" id="A0A4U6QBN2"/>
<dbReference type="CDD" id="cd06579">
    <property type="entry name" value="TM_PBP1_transp_AraH_like"/>
    <property type="match status" value="1"/>
</dbReference>
<evidence type="ECO:0000256" key="5">
    <source>
        <dbReference type="ARBA" id="ARBA00023136"/>
    </source>
</evidence>
<dbReference type="PANTHER" id="PTHR32196">
    <property type="entry name" value="ABC TRANSPORTER PERMEASE PROTEIN YPHD-RELATED-RELATED"/>
    <property type="match status" value="1"/>
</dbReference>
<comment type="subcellular location">
    <subcellularLocation>
        <location evidence="1">Cell membrane</location>
        <topology evidence="1">Multi-pass membrane protein</topology>
    </subcellularLocation>
</comment>
<evidence type="ECO:0000256" key="1">
    <source>
        <dbReference type="ARBA" id="ARBA00004651"/>
    </source>
</evidence>
<keyword evidence="5 7" id="KW-0472">Membrane</keyword>
<feature type="transmembrane region" description="Helical" evidence="7">
    <location>
        <begin position="179"/>
        <end position="205"/>
    </location>
</feature>
<keyword evidence="9" id="KW-1185">Reference proteome</keyword>
<evidence type="ECO:0000256" key="6">
    <source>
        <dbReference type="SAM" id="MobiDB-lite"/>
    </source>
</evidence>
<gene>
    <name evidence="8" type="ORF">FDO65_17865</name>
</gene>
<dbReference type="Proteomes" id="UP000306985">
    <property type="component" value="Unassembled WGS sequence"/>
</dbReference>
<evidence type="ECO:0000313" key="8">
    <source>
        <dbReference type="EMBL" id="TKV57390.1"/>
    </source>
</evidence>
<feature type="transmembrane region" description="Helical" evidence="7">
    <location>
        <begin position="236"/>
        <end position="256"/>
    </location>
</feature>
<reference evidence="8 9" key="1">
    <citation type="submission" date="2019-05" db="EMBL/GenBank/DDBJ databases">
        <title>Nakamurella sp. N5BH11, whole genome shotgun sequence.</title>
        <authorList>
            <person name="Tuo L."/>
        </authorList>
    </citation>
    <scope>NUCLEOTIDE SEQUENCE [LARGE SCALE GENOMIC DNA]</scope>
    <source>
        <strain evidence="8 9">N5BH11</strain>
    </source>
</reference>
<organism evidence="8 9">
    <name type="scientific">Nakamurella flava</name>
    <dbReference type="NCBI Taxonomy" id="2576308"/>
    <lineage>
        <taxon>Bacteria</taxon>
        <taxon>Bacillati</taxon>
        <taxon>Actinomycetota</taxon>
        <taxon>Actinomycetes</taxon>
        <taxon>Nakamurellales</taxon>
        <taxon>Nakamurellaceae</taxon>
        <taxon>Nakamurella</taxon>
    </lineage>
</organism>
<dbReference type="OrthoDB" id="7947581at2"/>
<accession>A0A4U6QBN2</accession>
<feature type="region of interest" description="Disordered" evidence="6">
    <location>
        <begin position="1"/>
        <end position="25"/>
    </location>
</feature>
<evidence type="ECO:0000256" key="7">
    <source>
        <dbReference type="SAM" id="Phobius"/>
    </source>
</evidence>
<sequence length="338" mass="33634">MTTSGTPTHTGGRLFRDPSTGRSSHPIRRLVTPSFWRHKAVWVVLAATYLVGLAVSANVVAPSRWADLLRLATPLACLALGQTILVIGRNLDLSVGGVVGLVNVIAAGVLAQQSNPVVVILLCLGMGLAVGLINGVGVALVGVSPFIMTLGTSFMLTGAALVISGGAPSGQLPPSIRALSLGSWLGLAPAVWLTAALFVGVAIVLKFTWVGRTLYARGINPSAARLSGVSLARVDVVSYVFSGLCAAVGGLFLAGAVGQGSLGAGEDLLLNSLAAVVVGGTTFVGGKGGVGGTLGGALLFTVLAAVLTAAGLGAGGLSIASGVVLLAAAALFRRTRST</sequence>
<name>A0A4U6QBN2_9ACTN</name>
<evidence type="ECO:0000256" key="2">
    <source>
        <dbReference type="ARBA" id="ARBA00022475"/>
    </source>
</evidence>
<keyword evidence="4 7" id="KW-1133">Transmembrane helix</keyword>
<dbReference type="RefSeq" id="WP_137451094.1">
    <property type="nucleotide sequence ID" value="NZ_SZZH01000005.1"/>
</dbReference>
<dbReference type="Pfam" id="PF02653">
    <property type="entry name" value="BPD_transp_2"/>
    <property type="match status" value="1"/>
</dbReference>
<dbReference type="EMBL" id="SZZH01000005">
    <property type="protein sequence ID" value="TKV57390.1"/>
    <property type="molecule type" value="Genomic_DNA"/>
</dbReference>
<feature type="transmembrane region" description="Helical" evidence="7">
    <location>
        <begin position="118"/>
        <end position="140"/>
    </location>
</feature>